<reference evidence="1" key="2">
    <citation type="submission" date="2023-06" db="EMBL/GenBank/DDBJ databases">
        <authorList>
            <consortium name="Lawrence Berkeley National Laboratory"/>
            <person name="Mondo S.J."/>
            <person name="Hensen N."/>
            <person name="Bonometti L."/>
            <person name="Westerberg I."/>
            <person name="Brannstrom I.O."/>
            <person name="Guillou S."/>
            <person name="Cros-Aarteil S."/>
            <person name="Calhoun S."/>
            <person name="Haridas S."/>
            <person name="Kuo A."/>
            <person name="Pangilinan J."/>
            <person name="Riley R."/>
            <person name="Labutti K."/>
            <person name="Andreopoulos B."/>
            <person name="Lipzen A."/>
            <person name="Chen C."/>
            <person name="Yanf M."/>
            <person name="Daum C."/>
            <person name="Ng V."/>
            <person name="Clum A."/>
            <person name="Steindorff A."/>
            <person name="Ohm R."/>
            <person name="Martin F."/>
            <person name="Silar P."/>
            <person name="Natvig D."/>
            <person name="Lalanne C."/>
            <person name="Gautier V."/>
            <person name="Ament-Velasquez S.L."/>
            <person name="Kruys A."/>
            <person name="Hutchinson M.I."/>
            <person name="Powell A.J."/>
            <person name="Barry K."/>
            <person name="Miller A.N."/>
            <person name="Grigoriev I.V."/>
            <person name="Debuchy R."/>
            <person name="Gladieux P."/>
            <person name="Thoren M.H."/>
            <person name="Johannesson H."/>
        </authorList>
    </citation>
    <scope>NUCLEOTIDE SEQUENCE</scope>
    <source>
        <strain evidence="1">CBS 626.80</strain>
    </source>
</reference>
<accession>A0AAN6P0E4</accession>
<reference evidence="1" key="1">
    <citation type="journal article" date="2023" name="Mol. Phylogenet. Evol.">
        <title>Genome-scale phylogeny and comparative genomics of the fungal order Sordariales.</title>
        <authorList>
            <person name="Hensen N."/>
            <person name="Bonometti L."/>
            <person name="Westerberg I."/>
            <person name="Brannstrom I.O."/>
            <person name="Guillou S."/>
            <person name="Cros-Aarteil S."/>
            <person name="Calhoun S."/>
            <person name="Haridas S."/>
            <person name="Kuo A."/>
            <person name="Mondo S."/>
            <person name="Pangilinan J."/>
            <person name="Riley R."/>
            <person name="LaButti K."/>
            <person name="Andreopoulos B."/>
            <person name="Lipzen A."/>
            <person name="Chen C."/>
            <person name="Yan M."/>
            <person name="Daum C."/>
            <person name="Ng V."/>
            <person name="Clum A."/>
            <person name="Steindorff A."/>
            <person name="Ohm R.A."/>
            <person name="Martin F."/>
            <person name="Silar P."/>
            <person name="Natvig D.O."/>
            <person name="Lalanne C."/>
            <person name="Gautier V."/>
            <person name="Ament-Velasquez S.L."/>
            <person name="Kruys A."/>
            <person name="Hutchinson M.I."/>
            <person name="Powell A.J."/>
            <person name="Barry K."/>
            <person name="Miller A.N."/>
            <person name="Grigoriev I.V."/>
            <person name="Debuchy R."/>
            <person name="Gladieux P."/>
            <person name="Hiltunen Thoren M."/>
            <person name="Johannesson H."/>
        </authorList>
    </citation>
    <scope>NUCLEOTIDE SEQUENCE</scope>
    <source>
        <strain evidence="1">CBS 626.80</strain>
    </source>
</reference>
<evidence type="ECO:0000313" key="1">
    <source>
        <dbReference type="EMBL" id="KAK3955419.1"/>
    </source>
</evidence>
<name>A0AAN6P0E4_9PEZI</name>
<proteinExistence type="predicted"/>
<keyword evidence="2" id="KW-1185">Reference proteome</keyword>
<gene>
    <name evidence="1" type="ORF">QBC32DRAFT_367759</name>
</gene>
<organism evidence="1 2">
    <name type="scientific">Pseudoneurospora amorphoporcata</name>
    <dbReference type="NCBI Taxonomy" id="241081"/>
    <lineage>
        <taxon>Eukaryota</taxon>
        <taxon>Fungi</taxon>
        <taxon>Dikarya</taxon>
        <taxon>Ascomycota</taxon>
        <taxon>Pezizomycotina</taxon>
        <taxon>Sordariomycetes</taxon>
        <taxon>Sordariomycetidae</taxon>
        <taxon>Sordariales</taxon>
        <taxon>Sordariaceae</taxon>
        <taxon>Pseudoneurospora</taxon>
    </lineage>
</organism>
<dbReference type="AlphaFoldDB" id="A0AAN6P0E4"/>
<comment type="caution">
    <text evidence="1">The sequence shown here is derived from an EMBL/GenBank/DDBJ whole genome shotgun (WGS) entry which is preliminary data.</text>
</comment>
<protein>
    <submittedName>
        <fullName evidence="1">Uncharacterized protein</fullName>
    </submittedName>
</protein>
<sequence>MPGRSLHICEAKAIKGISGPFCAAVNTLFCCRNSYRQSAQWAPSAAQCKTAFTPKRRDSCGSRIIIESSKLLREHLQHVCLVLDRKSVSFNNDPMTRINRAPTRGENTMMLLASFKSLKTLEVVFDLSDLGRDLAPGHSQGATAIAVLEKVVTRWYVRAESINNATTDRILEDIPQLEVVKEEFEKLAPAASEEKEQRSYKFDQHIGVHEDYGWPPCSYQI</sequence>
<dbReference type="Proteomes" id="UP001303222">
    <property type="component" value="Unassembled WGS sequence"/>
</dbReference>
<dbReference type="EMBL" id="MU859076">
    <property type="protein sequence ID" value="KAK3955419.1"/>
    <property type="molecule type" value="Genomic_DNA"/>
</dbReference>
<evidence type="ECO:0000313" key="2">
    <source>
        <dbReference type="Proteomes" id="UP001303222"/>
    </source>
</evidence>